<dbReference type="KEGG" id="ctc:CTC_02438"/>
<evidence type="ECO:0000313" key="1">
    <source>
        <dbReference type="EMBL" id="AAO36904.1"/>
    </source>
</evidence>
<proteinExistence type="predicted"/>
<dbReference type="AlphaFoldDB" id="Q891E1"/>
<dbReference type="OrthoDB" id="1888412at2"/>
<keyword evidence="2" id="KW-1185">Reference proteome</keyword>
<dbReference type="RefSeq" id="WP_011100565.1">
    <property type="nucleotide sequence ID" value="NC_004557.1"/>
</dbReference>
<reference evidence="1 2" key="1">
    <citation type="journal article" date="2003" name="Proc. Natl. Acad. Sci. U.S.A.">
        <title>The genome sequence of Clostridium tetani, the causative agent of tetanus disease.</title>
        <authorList>
            <person name="Brueggemann H."/>
            <person name="Baumer S."/>
            <person name="Fricke W.F."/>
            <person name="Wiezer A."/>
            <person name="Liesegang H."/>
            <person name="Decker I."/>
            <person name="Herzberg C."/>
            <person name="Martinez-Arias R."/>
            <person name="Merkl R."/>
            <person name="Henne A."/>
            <person name="Gottschalk G."/>
        </authorList>
    </citation>
    <scope>NUCLEOTIDE SEQUENCE [LARGE SCALE GENOMIC DNA]</scope>
    <source>
        <strain evidence="2">Massachusetts / E88</strain>
    </source>
</reference>
<accession>Q891E1</accession>
<gene>
    <name evidence="1" type="ordered locus">CTC_02438</name>
</gene>
<dbReference type="GeneID" id="24253514"/>
<dbReference type="HOGENOM" id="CLU_992881_0_0_9"/>
<name>Q891E1_CLOTE</name>
<dbReference type="Gene3D" id="2.60.120.380">
    <property type="match status" value="1"/>
</dbReference>
<sequence length="276" mass="31412">MKKVFQKVFYLLLLFSILVFSSEGKVYAHVNEQVNNTKENAVSLTYNTVNDSIKFRPKVLYGCEIVGTDDEDWYKVYLPTGTQTLSIYASKPLIAQVYTEDNRLIFQGSYGLSTKVGQKFQTEEQGTYYVKIKSANNENLNYYIMMGAPWYKAGSYTYNHSGYISVGRFSKESDTISFSLSSKSEIPDTAIVTGITTRGKELGSAYGRVRSLKANNQFNWIGLREFTFNDNNMYSSVNPIKLKQGWQFKHSISAFDTSSYSVKPSITFEYMAEDDI</sequence>
<protein>
    <submittedName>
        <fullName evidence="1">Uncharacterized protein</fullName>
    </submittedName>
</protein>
<dbReference type="EMBL" id="AE015927">
    <property type="protein sequence ID" value="AAO36904.1"/>
    <property type="molecule type" value="Genomic_DNA"/>
</dbReference>
<evidence type="ECO:0000313" key="2">
    <source>
        <dbReference type="Proteomes" id="UP000001412"/>
    </source>
</evidence>
<organism evidence="1 2">
    <name type="scientific">Clostridium tetani (strain Massachusetts / E88)</name>
    <dbReference type="NCBI Taxonomy" id="212717"/>
    <lineage>
        <taxon>Bacteria</taxon>
        <taxon>Bacillati</taxon>
        <taxon>Bacillota</taxon>
        <taxon>Clostridia</taxon>
        <taxon>Eubacteriales</taxon>
        <taxon>Clostridiaceae</taxon>
        <taxon>Clostridium</taxon>
    </lineage>
</organism>
<dbReference type="Proteomes" id="UP000001412">
    <property type="component" value="Chromosome"/>
</dbReference>